<reference evidence="5" key="1">
    <citation type="journal article" date="2014" name="Front. Microbiol.">
        <title>High frequency of phylogenetically diverse reductive dehalogenase-homologous genes in deep subseafloor sedimentary metagenomes.</title>
        <authorList>
            <person name="Kawai M."/>
            <person name="Futagami T."/>
            <person name="Toyoda A."/>
            <person name="Takaki Y."/>
            <person name="Nishi S."/>
            <person name="Hori S."/>
            <person name="Arai W."/>
            <person name="Tsubouchi T."/>
            <person name="Morono Y."/>
            <person name="Uchiyama I."/>
            <person name="Ito T."/>
            <person name="Fujiyama A."/>
            <person name="Inagaki F."/>
            <person name="Takami H."/>
        </authorList>
    </citation>
    <scope>NUCLEOTIDE SEQUENCE</scope>
    <source>
        <strain evidence="5">Expedition CK06-06</strain>
    </source>
</reference>
<dbReference type="InterPro" id="IPR036100">
    <property type="entry name" value="QueA_sf"/>
</dbReference>
<dbReference type="SUPFAM" id="SSF111337">
    <property type="entry name" value="QueA-like"/>
    <property type="match status" value="1"/>
</dbReference>
<dbReference type="Pfam" id="PF02547">
    <property type="entry name" value="Queuosine_synth"/>
    <property type="match status" value="1"/>
</dbReference>
<dbReference type="GO" id="GO:0008616">
    <property type="term" value="P:tRNA queuosine(34) biosynthetic process"/>
    <property type="evidence" value="ECO:0007669"/>
    <property type="project" value="UniProtKB-KW"/>
</dbReference>
<comment type="caution">
    <text evidence="5">The sequence shown here is derived from an EMBL/GenBank/DDBJ whole genome shotgun (WGS) entry which is preliminary data.</text>
</comment>
<keyword evidence="3" id="KW-0949">S-adenosyl-L-methionine</keyword>
<dbReference type="GO" id="GO:0051075">
    <property type="term" value="F:S-adenosylmethionine:tRNA ribosyltransferase-isomerase activity"/>
    <property type="evidence" value="ECO:0007669"/>
    <property type="project" value="TreeGrafter"/>
</dbReference>
<keyword evidence="4" id="KW-0671">Queuosine biosynthesis</keyword>
<dbReference type="AlphaFoldDB" id="X1PIC3"/>
<keyword evidence="2" id="KW-0808">Transferase</keyword>
<accession>X1PIC3</accession>
<organism evidence="5">
    <name type="scientific">marine sediment metagenome</name>
    <dbReference type="NCBI Taxonomy" id="412755"/>
    <lineage>
        <taxon>unclassified sequences</taxon>
        <taxon>metagenomes</taxon>
        <taxon>ecological metagenomes</taxon>
    </lineage>
</organism>
<sequence>MKTSDFDYSLPLELIAQTPIEPRDQSRLMVLNRSDSSVEHRKFFEITDYLRVGDVLLFNDSRVIPARLNGRKVDSGGRVEILLLRRLNTHAWETLVRPGKRVNIGTMVEITSGSVVDNKQGAKVLAEVIELRQGGIRVI</sequence>
<dbReference type="InterPro" id="IPR003699">
    <property type="entry name" value="QueA"/>
</dbReference>
<evidence type="ECO:0008006" key="6">
    <source>
        <dbReference type="Google" id="ProtNLM"/>
    </source>
</evidence>
<protein>
    <recommendedName>
        <fullName evidence="6">tRNA preQ1(34) S-adenosylmethionine ribosyltransferase-isomerase QueA</fullName>
    </recommendedName>
</protein>
<evidence type="ECO:0000313" key="5">
    <source>
        <dbReference type="EMBL" id="GAI56022.1"/>
    </source>
</evidence>
<dbReference type="EMBL" id="BARV01037957">
    <property type="protein sequence ID" value="GAI56022.1"/>
    <property type="molecule type" value="Genomic_DNA"/>
</dbReference>
<gene>
    <name evidence="5" type="ORF">S06H3_58604</name>
</gene>
<keyword evidence="1" id="KW-0963">Cytoplasm</keyword>
<dbReference type="PANTHER" id="PTHR30307:SF0">
    <property type="entry name" value="S-ADENOSYLMETHIONINE:TRNA RIBOSYLTRANSFERASE-ISOMERASE"/>
    <property type="match status" value="1"/>
</dbReference>
<dbReference type="PANTHER" id="PTHR30307">
    <property type="entry name" value="S-ADENOSYLMETHIONINE:TRNA RIBOSYLTRANSFERASE-ISOMERASE"/>
    <property type="match status" value="1"/>
</dbReference>
<dbReference type="InterPro" id="IPR042118">
    <property type="entry name" value="QueA_dom1"/>
</dbReference>
<dbReference type="InterPro" id="IPR042119">
    <property type="entry name" value="QueA_dom2"/>
</dbReference>
<proteinExistence type="predicted"/>
<dbReference type="Gene3D" id="3.40.1780.10">
    <property type="entry name" value="QueA-like"/>
    <property type="match status" value="1"/>
</dbReference>
<evidence type="ECO:0000256" key="2">
    <source>
        <dbReference type="ARBA" id="ARBA00022679"/>
    </source>
</evidence>
<feature type="non-terminal residue" evidence="5">
    <location>
        <position position="139"/>
    </location>
</feature>
<dbReference type="Gene3D" id="2.40.10.240">
    <property type="entry name" value="QueA-like"/>
    <property type="match status" value="1"/>
</dbReference>
<evidence type="ECO:0000256" key="1">
    <source>
        <dbReference type="ARBA" id="ARBA00022490"/>
    </source>
</evidence>
<evidence type="ECO:0000256" key="3">
    <source>
        <dbReference type="ARBA" id="ARBA00022691"/>
    </source>
</evidence>
<name>X1PIC3_9ZZZZ</name>
<evidence type="ECO:0000256" key="4">
    <source>
        <dbReference type="ARBA" id="ARBA00022785"/>
    </source>
</evidence>